<keyword evidence="2" id="KW-1133">Transmembrane helix</keyword>
<keyword evidence="4" id="KW-1185">Reference proteome</keyword>
<evidence type="ECO:0000256" key="1">
    <source>
        <dbReference type="SAM" id="MobiDB-lite"/>
    </source>
</evidence>
<feature type="region of interest" description="Disordered" evidence="1">
    <location>
        <begin position="1"/>
        <end position="29"/>
    </location>
</feature>
<keyword evidence="2" id="KW-0812">Transmembrane</keyword>
<feature type="compositionally biased region" description="Basic and acidic residues" evidence="1">
    <location>
        <begin position="1"/>
        <end position="10"/>
    </location>
</feature>
<name>A0ABW2UBD4_9BACT</name>
<evidence type="ECO:0000256" key="2">
    <source>
        <dbReference type="SAM" id="Phobius"/>
    </source>
</evidence>
<gene>
    <name evidence="3" type="ORF">ACFQT0_28000</name>
</gene>
<protein>
    <recommendedName>
        <fullName evidence="5">DUF4231 domain-containing protein</fullName>
    </recommendedName>
</protein>
<feature type="transmembrane region" description="Helical" evidence="2">
    <location>
        <begin position="111"/>
        <end position="132"/>
    </location>
</feature>
<proteinExistence type="predicted"/>
<dbReference type="Proteomes" id="UP001596513">
    <property type="component" value="Unassembled WGS sequence"/>
</dbReference>
<comment type="caution">
    <text evidence="3">The sequence shown here is derived from an EMBL/GenBank/DDBJ whole genome shotgun (WGS) entry which is preliminary data.</text>
</comment>
<dbReference type="RefSeq" id="WP_380206532.1">
    <property type="nucleotide sequence ID" value="NZ_JBHTEK010000004.1"/>
</dbReference>
<dbReference type="EMBL" id="JBHTEK010000004">
    <property type="protein sequence ID" value="MFC7670802.1"/>
    <property type="molecule type" value="Genomic_DNA"/>
</dbReference>
<sequence>MRPRLPRDHAPAGSGPAARTSAGRHPLAGPIHAPALEAANRFGLLPALHRLAAAPVGSLARLGERQRVGEQLSALALAVSSTAAELDCEEERADQIADYLLDRASSRVRTFTLLSILLGALGTVVTGVMSLLEVRKSLYRPIGIAFGLAGATLGLLTLRTSEASVDFRHRRNALAAVGRGPAATPVFPTAVWAHLNQPHPDAPAALSPRQTLLQRWQTTGELGAKDEADKQRLLRLLFGPGGTYKASELRIRANFYDQLESSVALIKPDVFLLSQQVAVLP</sequence>
<keyword evidence="2" id="KW-0472">Membrane</keyword>
<evidence type="ECO:0008006" key="5">
    <source>
        <dbReference type="Google" id="ProtNLM"/>
    </source>
</evidence>
<evidence type="ECO:0000313" key="3">
    <source>
        <dbReference type="EMBL" id="MFC7670802.1"/>
    </source>
</evidence>
<organism evidence="3 4">
    <name type="scientific">Hymenobacter humi</name>
    <dbReference type="NCBI Taxonomy" id="1411620"/>
    <lineage>
        <taxon>Bacteria</taxon>
        <taxon>Pseudomonadati</taxon>
        <taxon>Bacteroidota</taxon>
        <taxon>Cytophagia</taxon>
        <taxon>Cytophagales</taxon>
        <taxon>Hymenobacteraceae</taxon>
        <taxon>Hymenobacter</taxon>
    </lineage>
</organism>
<accession>A0ABW2UBD4</accession>
<evidence type="ECO:0000313" key="4">
    <source>
        <dbReference type="Proteomes" id="UP001596513"/>
    </source>
</evidence>
<reference evidence="4" key="1">
    <citation type="journal article" date="2019" name="Int. J. Syst. Evol. Microbiol.">
        <title>The Global Catalogue of Microorganisms (GCM) 10K type strain sequencing project: providing services to taxonomists for standard genome sequencing and annotation.</title>
        <authorList>
            <consortium name="The Broad Institute Genomics Platform"/>
            <consortium name="The Broad Institute Genome Sequencing Center for Infectious Disease"/>
            <person name="Wu L."/>
            <person name="Ma J."/>
        </authorList>
    </citation>
    <scope>NUCLEOTIDE SEQUENCE [LARGE SCALE GENOMIC DNA]</scope>
    <source>
        <strain evidence="4">JCM 19635</strain>
    </source>
</reference>
<feature type="transmembrane region" description="Helical" evidence="2">
    <location>
        <begin position="138"/>
        <end position="158"/>
    </location>
</feature>